<evidence type="ECO:0000313" key="4">
    <source>
        <dbReference type="Proteomes" id="UP001595528"/>
    </source>
</evidence>
<evidence type="ECO:0000259" key="2">
    <source>
        <dbReference type="Pfam" id="PF13649"/>
    </source>
</evidence>
<dbReference type="InterPro" id="IPR041698">
    <property type="entry name" value="Methyltransf_25"/>
</dbReference>
<dbReference type="InterPro" id="IPR029063">
    <property type="entry name" value="SAM-dependent_MTases_sf"/>
</dbReference>
<name>A0ABV7LA49_9PROT</name>
<dbReference type="PANTHER" id="PTHR42912:SF81">
    <property type="entry name" value="METHYLTRANSFERASE DOMAIN-CONTAINING PROTEIN"/>
    <property type="match status" value="1"/>
</dbReference>
<dbReference type="GO" id="GO:0032259">
    <property type="term" value="P:methylation"/>
    <property type="evidence" value="ECO:0007669"/>
    <property type="project" value="UniProtKB-KW"/>
</dbReference>
<evidence type="ECO:0000313" key="3">
    <source>
        <dbReference type="EMBL" id="MFC3231556.1"/>
    </source>
</evidence>
<dbReference type="EC" id="2.1.-.-" evidence="3"/>
<reference evidence="4" key="1">
    <citation type="journal article" date="2019" name="Int. J. Syst. Evol. Microbiol.">
        <title>The Global Catalogue of Microorganisms (GCM) 10K type strain sequencing project: providing services to taxonomists for standard genome sequencing and annotation.</title>
        <authorList>
            <consortium name="The Broad Institute Genomics Platform"/>
            <consortium name="The Broad Institute Genome Sequencing Center for Infectious Disease"/>
            <person name="Wu L."/>
            <person name="Ma J."/>
        </authorList>
    </citation>
    <scope>NUCLEOTIDE SEQUENCE [LARGE SCALE GENOMIC DNA]</scope>
    <source>
        <strain evidence="4">KCTC 42964</strain>
    </source>
</reference>
<dbReference type="Pfam" id="PF13649">
    <property type="entry name" value="Methyltransf_25"/>
    <property type="match status" value="1"/>
</dbReference>
<gene>
    <name evidence="3" type="ORF">ACFOGJ_30190</name>
</gene>
<dbReference type="InterPro" id="IPR050508">
    <property type="entry name" value="Methyltransf_Superfamily"/>
</dbReference>
<comment type="caution">
    <text evidence="3">The sequence shown here is derived from an EMBL/GenBank/DDBJ whole genome shotgun (WGS) entry which is preliminary data.</text>
</comment>
<proteinExistence type="predicted"/>
<dbReference type="PANTHER" id="PTHR42912">
    <property type="entry name" value="METHYLTRANSFERASE"/>
    <property type="match status" value="1"/>
</dbReference>
<sequence>MPHSGSARLADRRRGAPPSPAMLGRRTAYTAYQAVRVAWYAGHYALAFRSLASLGPPPWPVGPVPDRAALMRDLAGLFRRDLANMEACAYRAPIRAPSPWRELRRSRLFRRDLPVVDRRRQSREVIAATGDPALDEADLADLPAYFRQAFHFQTGGYLTAESAELYDMQVEVLFTGAAGAMRRQVLPEMRAALAGRPQRRLRLLDLACGTGRFTATLKDNWPGAQVTGLDLSPAYLEHARRRAGPRPRMDWRQGAAEDLPWPDGHFDAVSAVFLFHELPRKVRARVAAEMVRVTRPGGAIVLVDSLQKGDRPDWDGLLDLFPHGFHEPYFRDYVQADLPALFAPHGAALQTEGIAFLSKHQVFRRHG</sequence>
<accession>A0ABV7LA49</accession>
<dbReference type="CDD" id="cd02440">
    <property type="entry name" value="AdoMet_MTases"/>
    <property type="match status" value="1"/>
</dbReference>
<keyword evidence="3" id="KW-0489">Methyltransferase</keyword>
<dbReference type="EMBL" id="JBHRTR010000054">
    <property type="protein sequence ID" value="MFC3231556.1"/>
    <property type="molecule type" value="Genomic_DNA"/>
</dbReference>
<feature type="region of interest" description="Disordered" evidence="1">
    <location>
        <begin position="1"/>
        <end position="22"/>
    </location>
</feature>
<dbReference type="SUPFAM" id="SSF53335">
    <property type="entry name" value="S-adenosyl-L-methionine-dependent methyltransferases"/>
    <property type="match status" value="1"/>
</dbReference>
<feature type="domain" description="Methyltransferase" evidence="2">
    <location>
        <begin position="204"/>
        <end position="298"/>
    </location>
</feature>
<dbReference type="GO" id="GO:0008168">
    <property type="term" value="F:methyltransferase activity"/>
    <property type="evidence" value="ECO:0007669"/>
    <property type="project" value="UniProtKB-KW"/>
</dbReference>
<protein>
    <submittedName>
        <fullName evidence="3">Class I SAM-dependent methyltransferase</fullName>
        <ecNumber evidence="3">2.1.-.-</ecNumber>
    </submittedName>
</protein>
<dbReference type="Proteomes" id="UP001595528">
    <property type="component" value="Unassembled WGS sequence"/>
</dbReference>
<keyword evidence="4" id="KW-1185">Reference proteome</keyword>
<keyword evidence="3" id="KW-0808">Transferase</keyword>
<dbReference type="Gene3D" id="3.40.50.150">
    <property type="entry name" value="Vaccinia Virus protein VP39"/>
    <property type="match status" value="1"/>
</dbReference>
<dbReference type="RefSeq" id="WP_379907056.1">
    <property type="nucleotide sequence ID" value="NZ_JBHRTR010000054.1"/>
</dbReference>
<organism evidence="3 4">
    <name type="scientific">Marinibaculum pumilum</name>
    <dbReference type="NCBI Taxonomy" id="1766165"/>
    <lineage>
        <taxon>Bacteria</taxon>
        <taxon>Pseudomonadati</taxon>
        <taxon>Pseudomonadota</taxon>
        <taxon>Alphaproteobacteria</taxon>
        <taxon>Rhodospirillales</taxon>
        <taxon>Rhodospirillaceae</taxon>
        <taxon>Marinibaculum</taxon>
    </lineage>
</organism>
<evidence type="ECO:0000256" key="1">
    <source>
        <dbReference type="SAM" id="MobiDB-lite"/>
    </source>
</evidence>